<gene>
    <name evidence="2" type="ORF">B0H67DRAFT_500113</name>
</gene>
<feature type="signal peptide" evidence="1">
    <location>
        <begin position="1"/>
        <end position="19"/>
    </location>
</feature>
<keyword evidence="1" id="KW-0732">Signal</keyword>
<evidence type="ECO:0000313" key="2">
    <source>
        <dbReference type="EMBL" id="KAK0702322.1"/>
    </source>
</evidence>
<feature type="chain" id="PRO_5041274410" description="Ig-like domain-containing protein" evidence="1">
    <location>
        <begin position="20"/>
        <end position="499"/>
    </location>
</feature>
<evidence type="ECO:0000313" key="3">
    <source>
        <dbReference type="Proteomes" id="UP001172102"/>
    </source>
</evidence>
<accession>A0AA40DIT9</accession>
<sequence length="499" mass="52821">MLTSYHLLLAASAAVTVLAQTPGPDISGCTSKSFTVPSWYVEGLQYFGAVTNASASFRLLNRANNFTASLGCQVQGSGWNACTRQGKPFSNETVQASIQVTGESARVLVNQTWACNDRGVSLSFTAVGNSSVALSKENSVYTAVTSPLLVKGTLLSPVAATPIYAQGPTGHDAPGCSSAAKNPWWTISTVTFIDQTGDGASSVPYQNFHLLLTNPTTGYEASCMPGTSYEQGKSLATLVCAGGEFQSSVIGRYQISTNASFDTATFRFGVSQSWFCDDVDAGKPVRVTATGTETLPLTCTSEAVQGSPKDTRTICIYDSTGITLNGQLVSEEPLPPYSIEDPVPRADGCTISSLLHPQWSFSAFQIAGSGATSAISFDLILATGSRGFQYPIEVYQGERVGDSSWFKCVIGPDGGIDLPLWPYECSFKYEAATKELTLNAAWACKDLDPDHPIIFNGVSSSTVKAQLVCETVDGVSQCAPDDPFFSWTAAISNVKFGAK</sequence>
<dbReference type="EMBL" id="JAUKUA010000009">
    <property type="protein sequence ID" value="KAK0702322.1"/>
    <property type="molecule type" value="Genomic_DNA"/>
</dbReference>
<protein>
    <recommendedName>
        <fullName evidence="4">Ig-like domain-containing protein</fullName>
    </recommendedName>
</protein>
<reference evidence="2" key="1">
    <citation type="submission" date="2023-06" db="EMBL/GenBank/DDBJ databases">
        <title>Genome-scale phylogeny and comparative genomics of the fungal order Sordariales.</title>
        <authorList>
            <consortium name="Lawrence Berkeley National Laboratory"/>
            <person name="Hensen N."/>
            <person name="Bonometti L."/>
            <person name="Westerberg I."/>
            <person name="Brannstrom I.O."/>
            <person name="Guillou S."/>
            <person name="Cros-Aarteil S."/>
            <person name="Calhoun S."/>
            <person name="Haridas S."/>
            <person name="Kuo A."/>
            <person name="Mondo S."/>
            <person name="Pangilinan J."/>
            <person name="Riley R."/>
            <person name="Labutti K."/>
            <person name="Andreopoulos B."/>
            <person name="Lipzen A."/>
            <person name="Chen C."/>
            <person name="Yanf M."/>
            <person name="Daum C."/>
            <person name="Ng V."/>
            <person name="Clum A."/>
            <person name="Steindorff A."/>
            <person name="Ohm R."/>
            <person name="Martin F."/>
            <person name="Silar P."/>
            <person name="Natvig D."/>
            <person name="Lalanne C."/>
            <person name="Gautier V."/>
            <person name="Ament-Velasquez S.L."/>
            <person name="Kruys A."/>
            <person name="Hutchinson M.I."/>
            <person name="Powell A.J."/>
            <person name="Barry K."/>
            <person name="Miller A.N."/>
            <person name="Grigoriev I.V."/>
            <person name="Debuchy R."/>
            <person name="Gladieux P."/>
            <person name="Thoren M.H."/>
            <person name="Johannesson H."/>
        </authorList>
    </citation>
    <scope>NUCLEOTIDE SEQUENCE</scope>
    <source>
        <strain evidence="2">SMH4607-1</strain>
    </source>
</reference>
<dbReference type="Proteomes" id="UP001172102">
    <property type="component" value="Unassembled WGS sequence"/>
</dbReference>
<proteinExistence type="predicted"/>
<name>A0AA40DIT9_9PEZI</name>
<dbReference type="AlphaFoldDB" id="A0AA40DIT9"/>
<comment type="caution">
    <text evidence="2">The sequence shown here is derived from an EMBL/GenBank/DDBJ whole genome shotgun (WGS) entry which is preliminary data.</text>
</comment>
<evidence type="ECO:0000256" key="1">
    <source>
        <dbReference type="SAM" id="SignalP"/>
    </source>
</evidence>
<organism evidence="2 3">
    <name type="scientific">Lasiosphaeris hirsuta</name>
    <dbReference type="NCBI Taxonomy" id="260670"/>
    <lineage>
        <taxon>Eukaryota</taxon>
        <taxon>Fungi</taxon>
        <taxon>Dikarya</taxon>
        <taxon>Ascomycota</taxon>
        <taxon>Pezizomycotina</taxon>
        <taxon>Sordariomycetes</taxon>
        <taxon>Sordariomycetidae</taxon>
        <taxon>Sordariales</taxon>
        <taxon>Lasiosphaeriaceae</taxon>
        <taxon>Lasiosphaeris</taxon>
    </lineage>
</organism>
<keyword evidence="3" id="KW-1185">Reference proteome</keyword>
<evidence type="ECO:0008006" key="4">
    <source>
        <dbReference type="Google" id="ProtNLM"/>
    </source>
</evidence>